<feature type="domain" description="Resolvase/invertase-type recombinase catalytic" evidence="6">
    <location>
        <begin position="3"/>
        <end position="148"/>
    </location>
</feature>
<gene>
    <name evidence="8" type="ORF">UU56_C0014G0038</name>
</gene>
<accession>A0A0G0VSH7</accession>
<evidence type="ECO:0000313" key="9">
    <source>
        <dbReference type="Proteomes" id="UP000034493"/>
    </source>
</evidence>
<dbReference type="Proteomes" id="UP000034493">
    <property type="component" value="Unassembled WGS sequence"/>
</dbReference>
<evidence type="ECO:0000313" key="8">
    <source>
        <dbReference type="EMBL" id="KKS03839.1"/>
    </source>
</evidence>
<dbReference type="SMART" id="SM00857">
    <property type="entry name" value="Resolvase"/>
    <property type="match status" value="1"/>
</dbReference>
<evidence type="ECO:0000256" key="1">
    <source>
        <dbReference type="ARBA" id="ARBA00022908"/>
    </source>
</evidence>
<dbReference type="InterPro" id="IPR011109">
    <property type="entry name" value="DNA_bind_recombinase_dom"/>
</dbReference>
<dbReference type="Gene3D" id="3.40.50.1390">
    <property type="entry name" value="Resolvase, N-terminal catalytic domain"/>
    <property type="match status" value="1"/>
</dbReference>
<dbReference type="Pfam" id="PF13408">
    <property type="entry name" value="Zn_ribbon_recom"/>
    <property type="match status" value="1"/>
</dbReference>
<organism evidence="8 9">
    <name type="scientific">Candidatus Curtissbacteria bacterium GW2011_GWA2_41_24</name>
    <dbReference type="NCBI Taxonomy" id="1618411"/>
    <lineage>
        <taxon>Bacteria</taxon>
        <taxon>Candidatus Curtissiibacteriota</taxon>
    </lineage>
</organism>
<dbReference type="InterPro" id="IPR006119">
    <property type="entry name" value="Resolv_N"/>
</dbReference>
<dbReference type="PROSITE" id="PS51737">
    <property type="entry name" value="RECOMBINASE_DNA_BIND"/>
    <property type="match status" value="1"/>
</dbReference>
<evidence type="ECO:0000256" key="2">
    <source>
        <dbReference type="ARBA" id="ARBA00023125"/>
    </source>
</evidence>
<comment type="caution">
    <text evidence="8">The sequence shown here is derived from an EMBL/GenBank/DDBJ whole genome shotgun (WGS) entry which is preliminary data.</text>
</comment>
<dbReference type="PROSITE" id="PS51736">
    <property type="entry name" value="RECOMBINASES_3"/>
    <property type="match status" value="1"/>
</dbReference>
<evidence type="ECO:0000256" key="3">
    <source>
        <dbReference type="ARBA" id="ARBA00023172"/>
    </source>
</evidence>
<dbReference type="InterPro" id="IPR006118">
    <property type="entry name" value="Recombinase_CS"/>
</dbReference>
<dbReference type="InterPro" id="IPR036162">
    <property type="entry name" value="Resolvase-like_N_sf"/>
</dbReference>
<dbReference type="EMBL" id="LCBC01000014">
    <property type="protein sequence ID" value="KKS03839.1"/>
    <property type="molecule type" value="Genomic_DNA"/>
</dbReference>
<proteinExistence type="predicted"/>
<dbReference type="Gene3D" id="3.90.1750.20">
    <property type="entry name" value="Putative Large Serine Recombinase, Chain B, Domain 2"/>
    <property type="match status" value="1"/>
</dbReference>
<dbReference type="InterPro" id="IPR038109">
    <property type="entry name" value="DNA_bind_recomb_sf"/>
</dbReference>
<dbReference type="Pfam" id="PF07508">
    <property type="entry name" value="Recombinase"/>
    <property type="match status" value="1"/>
</dbReference>
<dbReference type="PANTHER" id="PTHR30461">
    <property type="entry name" value="DNA-INVERTASE FROM LAMBDOID PROPHAGE"/>
    <property type="match status" value="1"/>
</dbReference>
<dbReference type="GO" id="GO:0015074">
    <property type="term" value="P:DNA integration"/>
    <property type="evidence" value="ECO:0007669"/>
    <property type="project" value="UniProtKB-KW"/>
</dbReference>
<dbReference type="PROSITE" id="PS00397">
    <property type="entry name" value="RECOMBINASES_1"/>
    <property type="match status" value="1"/>
</dbReference>
<dbReference type="PANTHER" id="PTHR30461:SF23">
    <property type="entry name" value="DNA RECOMBINASE-RELATED"/>
    <property type="match status" value="1"/>
</dbReference>
<evidence type="ECO:0000256" key="5">
    <source>
        <dbReference type="PROSITE-ProRule" id="PRU10137"/>
    </source>
</evidence>
<dbReference type="InterPro" id="IPR025827">
    <property type="entry name" value="Zn_ribbon_recom_dom"/>
</dbReference>
<dbReference type="GO" id="GO:0000150">
    <property type="term" value="F:DNA strand exchange activity"/>
    <property type="evidence" value="ECO:0007669"/>
    <property type="project" value="InterPro"/>
</dbReference>
<dbReference type="SUPFAM" id="SSF53041">
    <property type="entry name" value="Resolvase-like"/>
    <property type="match status" value="1"/>
</dbReference>
<reference evidence="8 9" key="1">
    <citation type="journal article" date="2015" name="Nature">
        <title>rRNA introns, odd ribosomes, and small enigmatic genomes across a large radiation of phyla.</title>
        <authorList>
            <person name="Brown C.T."/>
            <person name="Hug L.A."/>
            <person name="Thomas B.C."/>
            <person name="Sharon I."/>
            <person name="Castelle C.J."/>
            <person name="Singh A."/>
            <person name="Wilkins M.J."/>
            <person name="Williams K.H."/>
            <person name="Banfield J.F."/>
        </authorList>
    </citation>
    <scope>NUCLEOTIDE SEQUENCE [LARGE SCALE GENOMIC DNA]</scope>
</reference>
<feature type="active site" description="O-(5'-phospho-DNA)-serine intermediate" evidence="4 5">
    <location>
        <position position="11"/>
    </location>
</feature>
<dbReference type="Pfam" id="PF00239">
    <property type="entry name" value="Resolvase"/>
    <property type="match status" value="1"/>
</dbReference>
<evidence type="ECO:0000259" key="7">
    <source>
        <dbReference type="PROSITE" id="PS51737"/>
    </source>
</evidence>
<protein>
    <submittedName>
        <fullName evidence="8">Recombinase</fullName>
    </submittedName>
</protein>
<evidence type="ECO:0000259" key="6">
    <source>
        <dbReference type="PROSITE" id="PS51736"/>
    </source>
</evidence>
<dbReference type="CDD" id="cd00338">
    <property type="entry name" value="Ser_Recombinase"/>
    <property type="match status" value="1"/>
</dbReference>
<keyword evidence="3" id="KW-0233">DNA recombination</keyword>
<dbReference type="AlphaFoldDB" id="A0A0G0VSH7"/>
<feature type="domain" description="Recombinase" evidence="7">
    <location>
        <begin position="155"/>
        <end position="264"/>
    </location>
</feature>
<sequence length="515" mass="60007">MKTCFIYVRVSTEEQAREGYSIEAQKKACRECAEKLGLHVVDVFSDEGETATAAKRPQFQEMLDRCDEVEAIIVWHTDRFARNEVDHFAVKALLKKANVRLLSVTQPMLDDSPEGSLLDTVLAGVNAFYSRDLSRKTKKGLMQKWEEGWWPGWAPLGYKNAKENNKGVVIIDPETGPAIKKLFELYSTGNYSILQLQKWLLEEGVKSKTDKRLQHSVVHYILNNPFYYGLMRWNSLEKIGNHRPLVPKNLFDQCQYVLAKHRNFIAYNRKHQFLLNSFIYCENCGQRYTAEWHKIKSQARGNRIAYYHCTRRESCKAPYIELTDLEDQVKNQFGQLKFTEEFIEKVISKARNLITESQQDVTSARKIFLNKRKTLEKKRNMLEDMLLDGTVDRETFKRKHSDIQTQIDEVDKKLIELEGKRDVDLTIIEEVLALARNIPKTYHEAPLELKRQYLRFFFEKIFVKEKKISRIKLTPIFEVLAQEQKLASGYKFDNSAPRPGLEPGTCRLTVGRSTN</sequence>
<name>A0A0G0VSH7_9BACT</name>
<dbReference type="GO" id="GO:0003677">
    <property type="term" value="F:DNA binding"/>
    <property type="evidence" value="ECO:0007669"/>
    <property type="project" value="UniProtKB-KW"/>
</dbReference>
<dbReference type="InterPro" id="IPR050639">
    <property type="entry name" value="SSR_resolvase"/>
</dbReference>
<keyword evidence="2" id="KW-0238">DNA-binding</keyword>
<keyword evidence="1" id="KW-0229">DNA integration</keyword>
<evidence type="ECO:0000256" key="4">
    <source>
        <dbReference type="PIRSR" id="PIRSR606118-50"/>
    </source>
</evidence>